<protein>
    <submittedName>
        <fullName evidence="2">15238_t:CDS:1</fullName>
    </submittedName>
</protein>
<reference evidence="2" key="1">
    <citation type="submission" date="2021-06" db="EMBL/GenBank/DDBJ databases">
        <authorList>
            <person name="Kallberg Y."/>
            <person name="Tangrot J."/>
            <person name="Rosling A."/>
        </authorList>
    </citation>
    <scope>NUCLEOTIDE SEQUENCE</scope>
    <source>
        <strain evidence="2">87-6 pot B 2015</strain>
    </source>
</reference>
<proteinExistence type="predicted"/>
<evidence type="ECO:0000313" key="3">
    <source>
        <dbReference type="Proteomes" id="UP000789375"/>
    </source>
</evidence>
<feature type="chain" id="PRO_5040179376" evidence="1">
    <location>
        <begin position="23"/>
        <end position="243"/>
    </location>
</feature>
<keyword evidence="3" id="KW-1185">Reference proteome</keyword>
<comment type="caution">
    <text evidence="2">The sequence shown here is derived from an EMBL/GenBank/DDBJ whole genome shotgun (WGS) entry which is preliminary data.</text>
</comment>
<evidence type="ECO:0000313" key="2">
    <source>
        <dbReference type="EMBL" id="CAG8480905.1"/>
    </source>
</evidence>
<sequence length="243" mass="27687">MQSKTFITLSFLILTIISSVHAWITVGLSYGVCELTFTDDAIHINEHDAHFYTNSTKVKRIESYNHTSNGFVLNVTMYGCQNNCGWSFDLKVDNSTRKVTPVASKQLLYTCVDNPTTWRVDLEAKVLSVGDTPNPDYPFSFNLAMDYCKNNYNIDNNTAITGKDVKNSYNCLRFYSDKMYDPTTFFNFENDGARWPFQGQKPAALSLAATVDNAFTFYQNHYLGLKYSFGNMSENIINHLTDF</sequence>
<evidence type="ECO:0000256" key="1">
    <source>
        <dbReference type="SAM" id="SignalP"/>
    </source>
</evidence>
<name>A0A9N8WDS5_FUNMO</name>
<feature type="non-terminal residue" evidence="2">
    <location>
        <position position="243"/>
    </location>
</feature>
<keyword evidence="1" id="KW-0732">Signal</keyword>
<feature type="signal peptide" evidence="1">
    <location>
        <begin position="1"/>
        <end position="22"/>
    </location>
</feature>
<dbReference type="AlphaFoldDB" id="A0A9N8WDS5"/>
<dbReference type="Proteomes" id="UP000789375">
    <property type="component" value="Unassembled WGS sequence"/>
</dbReference>
<accession>A0A9N8WDS5</accession>
<dbReference type="EMBL" id="CAJVPP010000420">
    <property type="protein sequence ID" value="CAG8480905.1"/>
    <property type="molecule type" value="Genomic_DNA"/>
</dbReference>
<organism evidence="2 3">
    <name type="scientific">Funneliformis mosseae</name>
    <name type="common">Endomycorrhizal fungus</name>
    <name type="synonym">Glomus mosseae</name>
    <dbReference type="NCBI Taxonomy" id="27381"/>
    <lineage>
        <taxon>Eukaryota</taxon>
        <taxon>Fungi</taxon>
        <taxon>Fungi incertae sedis</taxon>
        <taxon>Mucoromycota</taxon>
        <taxon>Glomeromycotina</taxon>
        <taxon>Glomeromycetes</taxon>
        <taxon>Glomerales</taxon>
        <taxon>Glomeraceae</taxon>
        <taxon>Funneliformis</taxon>
    </lineage>
</organism>
<gene>
    <name evidence="2" type="ORF">FMOSSE_LOCUS3019</name>
</gene>